<evidence type="ECO:0000256" key="4">
    <source>
        <dbReference type="ARBA" id="ARBA00022759"/>
    </source>
</evidence>
<gene>
    <name evidence="10" type="ORF">CCMP2556_LOCUS21753</name>
</gene>
<dbReference type="Pfam" id="PF02265">
    <property type="entry name" value="S1-P1_nuclease"/>
    <property type="match status" value="1"/>
</dbReference>
<organism evidence="10 11">
    <name type="scientific">Durusdinium trenchii</name>
    <dbReference type="NCBI Taxonomy" id="1381693"/>
    <lineage>
        <taxon>Eukaryota</taxon>
        <taxon>Sar</taxon>
        <taxon>Alveolata</taxon>
        <taxon>Dinophyceae</taxon>
        <taxon>Suessiales</taxon>
        <taxon>Symbiodiniaceae</taxon>
        <taxon>Durusdinium</taxon>
    </lineage>
</organism>
<reference evidence="10 11" key="1">
    <citation type="submission" date="2024-02" db="EMBL/GenBank/DDBJ databases">
        <authorList>
            <person name="Chen Y."/>
            <person name="Shah S."/>
            <person name="Dougan E. K."/>
            <person name="Thang M."/>
            <person name="Chan C."/>
        </authorList>
    </citation>
    <scope>NUCLEOTIDE SEQUENCE [LARGE SCALE GENOMIC DNA]</scope>
</reference>
<dbReference type="InterPro" id="IPR008947">
    <property type="entry name" value="PLipase_C/P1_nuclease_dom_sf"/>
</dbReference>
<dbReference type="SUPFAM" id="SSF48537">
    <property type="entry name" value="Phospholipase C/P1 nuclease"/>
    <property type="match status" value="1"/>
</dbReference>
<feature type="chain" id="PRO_5045273264" description="Aspergillus nuclease S(1)" evidence="9">
    <location>
        <begin position="23"/>
        <end position="409"/>
    </location>
</feature>
<keyword evidence="6" id="KW-1015">Disulfide bond</keyword>
<evidence type="ECO:0008006" key="12">
    <source>
        <dbReference type="Google" id="ProtNLM"/>
    </source>
</evidence>
<evidence type="ECO:0000256" key="7">
    <source>
        <dbReference type="ARBA" id="ARBA00023180"/>
    </source>
</evidence>
<evidence type="ECO:0000256" key="9">
    <source>
        <dbReference type="SAM" id="SignalP"/>
    </source>
</evidence>
<evidence type="ECO:0000256" key="6">
    <source>
        <dbReference type="ARBA" id="ARBA00023157"/>
    </source>
</evidence>
<evidence type="ECO:0000313" key="11">
    <source>
        <dbReference type="Proteomes" id="UP001642484"/>
    </source>
</evidence>
<keyword evidence="8" id="KW-0812">Transmembrane</keyword>
<keyword evidence="5" id="KW-0378">Hydrolase</keyword>
<proteinExistence type="inferred from homology"/>
<keyword evidence="7" id="KW-0325">Glycoprotein</keyword>
<keyword evidence="8" id="KW-1133">Transmembrane helix</keyword>
<keyword evidence="4" id="KW-0255">Endonuclease</keyword>
<dbReference type="Gene3D" id="1.10.575.10">
    <property type="entry name" value="P1 Nuclease"/>
    <property type="match status" value="1"/>
</dbReference>
<comment type="similarity">
    <text evidence="1">Belongs to the nuclease type I family.</text>
</comment>
<dbReference type="PANTHER" id="PTHR33146">
    <property type="entry name" value="ENDONUCLEASE 4"/>
    <property type="match status" value="1"/>
</dbReference>
<dbReference type="InterPro" id="IPR003154">
    <property type="entry name" value="S1/P1nuclease"/>
</dbReference>
<evidence type="ECO:0000256" key="2">
    <source>
        <dbReference type="ARBA" id="ARBA00022722"/>
    </source>
</evidence>
<evidence type="ECO:0000256" key="5">
    <source>
        <dbReference type="ARBA" id="ARBA00022801"/>
    </source>
</evidence>
<keyword evidence="9" id="KW-0732">Signal</keyword>
<keyword evidence="2" id="KW-0540">Nuclease</keyword>
<evidence type="ECO:0000256" key="1">
    <source>
        <dbReference type="ARBA" id="ARBA00009547"/>
    </source>
</evidence>
<keyword evidence="11" id="KW-1185">Reference proteome</keyword>
<feature type="signal peptide" evidence="9">
    <location>
        <begin position="1"/>
        <end position="22"/>
    </location>
</feature>
<name>A0ABP0LML1_9DINO</name>
<evidence type="ECO:0000256" key="3">
    <source>
        <dbReference type="ARBA" id="ARBA00022723"/>
    </source>
</evidence>
<evidence type="ECO:0000256" key="8">
    <source>
        <dbReference type="SAM" id="Phobius"/>
    </source>
</evidence>
<dbReference type="CDD" id="cd11010">
    <property type="entry name" value="S1-P1_nuclease"/>
    <property type="match status" value="1"/>
</dbReference>
<comment type="caution">
    <text evidence="10">The sequence shown here is derived from an EMBL/GenBank/DDBJ whole genome shotgun (WGS) entry which is preliminary data.</text>
</comment>
<dbReference type="Proteomes" id="UP001642484">
    <property type="component" value="Unassembled WGS sequence"/>
</dbReference>
<sequence length="409" mass="46398">MTRHWLHGATLLLFTIPPVAWAWWDNGHMLTAEIARQQLTKSQVAVINGLLEEWSDDFPGLCDLVTAAVWPDQLKCANHGAVCPRAVMENIHIFDPWHFDEKPYNPQNLTLPHCADQWLPNPSASFTLTSAITSMGTSNSRFAFNFMLRWVIHLVGDIHQPLHSADGYFDDARLGHLPQGDRGGNLIPVISDCGANNLHFYWDSAACQYLVNWSPHYQDHREALTQNASDLITKYPPSSFGTRYDPEHLKACWTQLQNKSKPSGVFDICQQVFVRWVNDTFDTGVPGAYGGITRNSMIPDDYAVWAKALDMVCFWKTYAEFEMSRRQIVLGGYRLGDMLRLLAEQGARVKQVPDRKPHMDLNTKIFMASTIVLAVLLVLLLIRYCKLSRRLRDITSPNDMALELNRAVA</sequence>
<evidence type="ECO:0000313" key="10">
    <source>
        <dbReference type="EMBL" id="CAK9040390.1"/>
    </source>
</evidence>
<dbReference type="EMBL" id="CAXAMN010013335">
    <property type="protein sequence ID" value="CAK9040390.1"/>
    <property type="molecule type" value="Genomic_DNA"/>
</dbReference>
<protein>
    <recommendedName>
        <fullName evidence="12">Aspergillus nuclease S(1)</fullName>
    </recommendedName>
</protein>
<feature type="transmembrane region" description="Helical" evidence="8">
    <location>
        <begin position="365"/>
        <end position="382"/>
    </location>
</feature>
<keyword evidence="3" id="KW-0479">Metal-binding</keyword>
<keyword evidence="8" id="KW-0472">Membrane</keyword>
<dbReference type="PANTHER" id="PTHR33146:SF10">
    <property type="entry name" value="STRAND-SPECIFIC NUCLEASE, PUTATIVE-RELATED"/>
    <property type="match status" value="1"/>
</dbReference>
<accession>A0ABP0LML1</accession>